<protein>
    <submittedName>
        <fullName evidence="2">Peptidase_S8 domain-containing protein</fullName>
    </submittedName>
</protein>
<feature type="domain" description="Peptidase S8/S53" evidence="1">
    <location>
        <begin position="54"/>
        <end position="108"/>
    </location>
</feature>
<evidence type="ECO:0000259" key="1">
    <source>
        <dbReference type="Pfam" id="PF00082"/>
    </source>
</evidence>
<dbReference type="AlphaFoldDB" id="A0A183BFU3"/>
<dbReference type="InterPro" id="IPR000209">
    <property type="entry name" value="Peptidase_S8/S53_dom"/>
</dbReference>
<dbReference type="WBParaSite" id="ECPE_0001812701-mRNA-1">
    <property type="protein sequence ID" value="ECPE_0001812701-mRNA-1"/>
    <property type="gene ID" value="ECPE_0001812701"/>
</dbReference>
<dbReference type="Gene3D" id="3.40.50.200">
    <property type="entry name" value="Peptidase S8/S53 domain"/>
    <property type="match status" value="1"/>
</dbReference>
<dbReference type="SUPFAM" id="SSF52743">
    <property type="entry name" value="Subtilisin-like"/>
    <property type="match status" value="1"/>
</dbReference>
<reference evidence="2" key="1">
    <citation type="submission" date="2016-06" db="UniProtKB">
        <authorList>
            <consortium name="WormBaseParasite"/>
        </authorList>
    </citation>
    <scope>IDENTIFICATION</scope>
</reference>
<dbReference type="InterPro" id="IPR036852">
    <property type="entry name" value="Peptidase_S8/S53_dom_sf"/>
</dbReference>
<dbReference type="GO" id="GO:0004252">
    <property type="term" value="F:serine-type endopeptidase activity"/>
    <property type="evidence" value="ECO:0007669"/>
    <property type="project" value="InterPro"/>
</dbReference>
<proteinExistence type="predicted"/>
<sequence length="411" mass="44459">LVFPEMMRVLYSQPYSIPCDDASGTTVAHDHGGLMVDTDQFEGFHSSHLAVPAAYTWGSRGPALDGSLGLCVAAPGAANTSVASWQLRPAALLNGSSMSAPLVTGCVVPHLSLLDQGHGVIQVDKAFRYLLAAIGDGCSSKVPSNPLTTARDPSTGLTKSDIQSESTMLSRQSYNASVEPQNPVRISYLSSPIVFGWRVRCTVTGPGCVYRDRGIWIRRGWIPRLSTNTVQSSRHRLPVLRYTIHISIDFDKSVPLESRRLLEIHLNTSVYNHITNPVIWSSDALHEKPAWLQVASMISVTSLGRDISLVIDPNYFVRSSVTSSTGTERGKPSPLEVLGTQPTLGRKWGASHECNGSSTSSFYWPSSLSLQSTAPVSSTEPQITLVNFTDSSRPELGPLTQIPIIVHIPTA</sequence>
<evidence type="ECO:0000313" key="2">
    <source>
        <dbReference type="WBParaSite" id="ECPE_0001812701-mRNA-1"/>
    </source>
</evidence>
<organism evidence="2">
    <name type="scientific">Echinostoma caproni</name>
    <dbReference type="NCBI Taxonomy" id="27848"/>
    <lineage>
        <taxon>Eukaryota</taxon>
        <taxon>Metazoa</taxon>
        <taxon>Spiralia</taxon>
        <taxon>Lophotrochozoa</taxon>
        <taxon>Platyhelminthes</taxon>
        <taxon>Trematoda</taxon>
        <taxon>Digenea</taxon>
        <taxon>Plagiorchiida</taxon>
        <taxon>Echinostomata</taxon>
        <taxon>Echinostomatoidea</taxon>
        <taxon>Echinostomatidae</taxon>
        <taxon>Echinostoma</taxon>
    </lineage>
</organism>
<dbReference type="GO" id="GO:0006508">
    <property type="term" value="P:proteolysis"/>
    <property type="evidence" value="ECO:0007669"/>
    <property type="project" value="InterPro"/>
</dbReference>
<dbReference type="Pfam" id="PF00082">
    <property type="entry name" value="Peptidase_S8"/>
    <property type="match status" value="1"/>
</dbReference>
<name>A0A183BFU3_9TREM</name>
<accession>A0A183BFU3</accession>